<accession>I0HJU7</accession>
<proteinExistence type="predicted"/>
<dbReference type="AlphaFoldDB" id="I0HJU7"/>
<dbReference type="Pfam" id="PF13830">
    <property type="entry name" value="DUF4192"/>
    <property type="match status" value="1"/>
</dbReference>
<name>I0HJU7_ACTM4</name>
<dbReference type="RefSeq" id="WP_014448166.1">
    <property type="nucleotide sequence ID" value="NC_017093.1"/>
</dbReference>
<dbReference type="STRING" id="512565.AMIS_80640"/>
<reference evidence="1 2" key="1">
    <citation type="submission" date="2012-02" db="EMBL/GenBank/DDBJ databases">
        <title>Complete genome sequence of Actinoplanes missouriensis 431 (= NBRC 102363).</title>
        <authorList>
            <person name="Ohnishi Y."/>
            <person name="Ishikawa J."/>
            <person name="Sekine M."/>
            <person name="Hosoyama A."/>
            <person name="Harada T."/>
            <person name="Narita H."/>
            <person name="Hata T."/>
            <person name="Konno Y."/>
            <person name="Tutikane K."/>
            <person name="Fujita N."/>
            <person name="Horinouchi S."/>
            <person name="Hayakawa M."/>
        </authorList>
    </citation>
    <scope>NUCLEOTIDE SEQUENCE [LARGE SCALE GENOMIC DNA]</scope>
    <source>
        <strain evidence="2">ATCC 14538 / DSM 43046 / CBS 188.64 / JCM 3121 / NBRC 102363 / NCIMB 12654 / NRRL B-3342 / UNCC 431</strain>
    </source>
</reference>
<gene>
    <name evidence="1" type="ordered locus">AMIS_80640</name>
</gene>
<dbReference type="InterPro" id="IPR025447">
    <property type="entry name" value="DUF4192"/>
</dbReference>
<dbReference type="KEGG" id="ams:AMIS_80640"/>
<dbReference type="HOGENOM" id="CLU_030181_0_0_11"/>
<dbReference type="PATRIC" id="fig|512565.3.peg.8086"/>
<sequence>MTTDCPVIVRSPSELVAVLPFLLGYHPANSVAVVGLSGPEVDFGACYELPPPDEDPHVAARSVAVTVARQASPSVVLVGFGPPARITPAVLRLAEALRQLGVRVNDVLRVTDRRWWSYFCGDLHCCPDEGTPCLPPDSVVAAEATFRGEVALPSRRALTAQVAAMEGPERAAMADATEHARKRFSGLLTDELNARRCSRRIRHAGQIAVRRAETRYRSGHGIDLAETAWLGVLLADRAVEDYALDRVGPQEWRIRLWTDVLRRVEPVYVPAPACLLGFTAWRAGRGALARVAVDRALATEPQHQLAGLLHQILGFGLSPHMVGDGFRPGRTRRRRRAR</sequence>
<evidence type="ECO:0000313" key="2">
    <source>
        <dbReference type="Proteomes" id="UP000007882"/>
    </source>
</evidence>
<dbReference type="eggNOG" id="ENOG5031GJC">
    <property type="taxonomic scope" value="Bacteria"/>
</dbReference>
<protein>
    <recommendedName>
        <fullName evidence="3">DUF4192 domain-containing protein</fullName>
    </recommendedName>
</protein>
<keyword evidence="2" id="KW-1185">Reference proteome</keyword>
<dbReference type="OrthoDB" id="3264463at2"/>
<dbReference type="Proteomes" id="UP000007882">
    <property type="component" value="Chromosome"/>
</dbReference>
<dbReference type="EMBL" id="AP012319">
    <property type="protein sequence ID" value="BAL93284.1"/>
    <property type="molecule type" value="Genomic_DNA"/>
</dbReference>
<organism evidence="1 2">
    <name type="scientific">Actinoplanes missouriensis (strain ATCC 14538 / DSM 43046 / CBS 188.64 / JCM 3121 / NBRC 102363 / NCIMB 12654 / NRRL B-3342 / UNCC 431)</name>
    <dbReference type="NCBI Taxonomy" id="512565"/>
    <lineage>
        <taxon>Bacteria</taxon>
        <taxon>Bacillati</taxon>
        <taxon>Actinomycetota</taxon>
        <taxon>Actinomycetes</taxon>
        <taxon>Micromonosporales</taxon>
        <taxon>Micromonosporaceae</taxon>
        <taxon>Actinoplanes</taxon>
    </lineage>
</organism>
<evidence type="ECO:0000313" key="1">
    <source>
        <dbReference type="EMBL" id="BAL93284.1"/>
    </source>
</evidence>
<evidence type="ECO:0008006" key="3">
    <source>
        <dbReference type="Google" id="ProtNLM"/>
    </source>
</evidence>